<comment type="subcellular location">
    <subcellularLocation>
        <location evidence="1 9">Membrane</location>
        <topology evidence="1 9">Single-pass type II membrane protein</topology>
    </subcellularLocation>
</comment>
<evidence type="ECO:0000259" key="10">
    <source>
        <dbReference type="PROSITE" id="PS50869"/>
    </source>
</evidence>
<dbReference type="InParanoid" id="D6WJ30"/>
<dbReference type="GO" id="GO:0005886">
    <property type="term" value="C:plasma membrane"/>
    <property type="evidence" value="ECO:0000318"/>
    <property type="project" value="GO_Central"/>
</dbReference>
<dbReference type="Proteomes" id="UP000007266">
    <property type="component" value="Linkage group 5"/>
</dbReference>
<evidence type="ECO:0000256" key="5">
    <source>
        <dbReference type="ARBA" id="ARBA00022989"/>
    </source>
</evidence>
<keyword evidence="3 9" id="KW-0812">Transmembrane</keyword>
<keyword evidence="5 9" id="KW-1133">Transmembrane helix</keyword>
<accession>D6WJ30</accession>
<dbReference type="GO" id="GO:0001540">
    <property type="term" value="F:amyloid-beta binding"/>
    <property type="evidence" value="ECO:0000318"/>
    <property type="project" value="GO_Central"/>
</dbReference>
<dbReference type="eggNOG" id="KOG4681">
    <property type="taxonomic scope" value="Eukaryota"/>
</dbReference>
<evidence type="ECO:0000256" key="2">
    <source>
        <dbReference type="ARBA" id="ARBA00006794"/>
    </source>
</evidence>
<dbReference type="STRING" id="7070.D6WJ30"/>
<dbReference type="EMBL" id="KQ971342">
    <property type="protein sequence ID" value="EFA03700.1"/>
    <property type="molecule type" value="Genomic_DNA"/>
</dbReference>
<evidence type="ECO:0000256" key="3">
    <source>
        <dbReference type="ARBA" id="ARBA00022692"/>
    </source>
</evidence>
<protein>
    <recommendedName>
        <fullName evidence="9">Integral membrane protein 2</fullName>
    </recommendedName>
</protein>
<dbReference type="FunCoup" id="D6WJ30">
    <property type="interactions" value="781"/>
</dbReference>
<name>D6WJ30_TRICA</name>
<keyword evidence="8" id="KW-0325">Glycoprotein</keyword>
<proteinExistence type="inferred from homology"/>
<reference evidence="11 12" key="1">
    <citation type="journal article" date="2008" name="Nature">
        <title>The genome of the model beetle and pest Tribolium castaneum.</title>
        <authorList>
            <consortium name="Tribolium Genome Sequencing Consortium"/>
            <person name="Richards S."/>
            <person name="Gibbs R.A."/>
            <person name="Weinstock G.M."/>
            <person name="Brown S.J."/>
            <person name="Denell R."/>
            <person name="Beeman R.W."/>
            <person name="Gibbs R."/>
            <person name="Beeman R.W."/>
            <person name="Brown S.J."/>
            <person name="Bucher G."/>
            <person name="Friedrich M."/>
            <person name="Grimmelikhuijzen C.J."/>
            <person name="Klingler M."/>
            <person name="Lorenzen M."/>
            <person name="Richards S."/>
            <person name="Roth S."/>
            <person name="Schroder R."/>
            <person name="Tautz D."/>
            <person name="Zdobnov E.M."/>
            <person name="Muzny D."/>
            <person name="Gibbs R.A."/>
            <person name="Weinstock G.M."/>
            <person name="Attaway T."/>
            <person name="Bell S."/>
            <person name="Buhay C.J."/>
            <person name="Chandrabose M.N."/>
            <person name="Chavez D."/>
            <person name="Clerk-Blankenburg K.P."/>
            <person name="Cree A."/>
            <person name="Dao M."/>
            <person name="Davis C."/>
            <person name="Chacko J."/>
            <person name="Dinh H."/>
            <person name="Dugan-Rocha S."/>
            <person name="Fowler G."/>
            <person name="Garner T.T."/>
            <person name="Garnes J."/>
            <person name="Gnirke A."/>
            <person name="Hawes A."/>
            <person name="Hernandez J."/>
            <person name="Hines S."/>
            <person name="Holder M."/>
            <person name="Hume J."/>
            <person name="Jhangiani S.N."/>
            <person name="Joshi V."/>
            <person name="Khan Z.M."/>
            <person name="Jackson L."/>
            <person name="Kovar C."/>
            <person name="Kowis A."/>
            <person name="Lee S."/>
            <person name="Lewis L.R."/>
            <person name="Margolis J."/>
            <person name="Morgan M."/>
            <person name="Nazareth L.V."/>
            <person name="Nguyen N."/>
            <person name="Okwuonu G."/>
            <person name="Parker D."/>
            <person name="Richards S."/>
            <person name="Ruiz S.J."/>
            <person name="Santibanez J."/>
            <person name="Savard J."/>
            <person name="Scherer S.E."/>
            <person name="Schneider B."/>
            <person name="Sodergren E."/>
            <person name="Tautz D."/>
            <person name="Vattahil S."/>
            <person name="Villasana D."/>
            <person name="White C.S."/>
            <person name="Wright R."/>
            <person name="Park Y."/>
            <person name="Beeman R.W."/>
            <person name="Lord J."/>
            <person name="Oppert B."/>
            <person name="Lorenzen M."/>
            <person name="Brown S."/>
            <person name="Wang L."/>
            <person name="Savard J."/>
            <person name="Tautz D."/>
            <person name="Richards S."/>
            <person name="Weinstock G."/>
            <person name="Gibbs R.A."/>
            <person name="Liu Y."/>
            <person name="Worley K."/>
            <person name="Weinstock G."/>
            <person name="Elsik C.G."/>
            <person name="Reese J.T."/>
            <person name="Elhaik E."/>
            <person name="Landan G."/>
            <person name="Graur D."/>
            <person name="Arensburger P."/>
            <person name="Atkinson P."/>
            <person name="Beeman R.W."/>
            <person name="Beidler J."/>
            <person name="Brown S.J."/>
            <person name="Demuth J.P."/>
            <person name="Drury D.W."/>
            <person name="Du Y.Z."/>
            <person name="Fujiwara H."/>
            <person name="Lorenzen M."/>
            <person name="Maselli V."/>
            <person name="Osanai M."/>
            <person name="Park Y."/>
            <person name="Robertson H.M."/>
            <person name="Tu Z."/>
            <person name="Wang J.J."/>
            <person name="Wang S."/>
            <person name="Richards S."/>
            <person name="Song H."/>
            <person name="Zhang L."/>
            <person name="Sodergren E."/>
            <person name="Werner D."/>
            <person name="Stanke M."/>
            <person name="Morgenstern B."/>
            <person name="Solovyev V."/>
            <person name="Kosarev P."/>
            <person name="Brown G."/>
            <person name="Chen H.C."/>
            <person name="Ermolaeva O."/>
            <person name="Hlavina W."/>
            <person name="Kapustin Y."/>
            <person name="Kiryutin B."/>
            <person name="Kitts P."/>
            <person name="Maglott D."/>
            <person name="Pruitt K."/>
            <person name="Sapojnikov V."/>
            <person name="Souvorov A."/>
            <person name="Mackey A.J."/>
            <person name="Waterhouse R.M."/>
            <person name="Wyder S."/>
            <person name="Zdobnov E.M."/>
            <person name="Zdobnov E.M."/>
            <person name="Wyder S."/>
            <person name="Kriventseva E.V."/>
            <person name="Kadowaki T."/>
            <person name="Bork P."/>
            <person name="Aranda M."/>
            <person name="Bao R."/>
            <person name="Beermann A."/>
            <person name="Berns N."/>
            <person name="Bolognesi R."/>
            <person name="Bonneton F."/>
            <person name="Bopp D."/>
            <person name="Brown S.J."/>
            <person name="Bucher G."/>
            <person name="Butts T."/>
            <person name="Chaumot A."/>
            <person name="Denell R.E."/>
            <person name="Ferrier D.E."/>
            <person name="Friedrich M."/>
            <person name="Gordon C.M."/>
            <person name="Jindra M."/>
            <person name="Klingler M."/>
            <person name="Lan Q."/>
            <person name="Lattorff H.M."/>
            <person name="Laudet V."/>
            <person name="von Levetsow C."/>
            <person name="Liu Z."/>
            <person name="Lutz R."/>
            <person name="Lynch J.A."/>
            <person name="da Fonseca R.N."/>
            <person name="Posnien N."/>
            <person name="Reuter R."/>
            <person name="Roth S."/>
            <person name="Savard J."/>
            <person name="Schinko J.B."/>
            <person name="Schmitt C."/>
            <person name="Schoppmeier M."/>
            <person name="Schroder R."/>
            <person name="Shippy T.D."/>
            <person name="Simonnet F."/>
            <person name="Marques-Souza H."/>
            <person name="Tautz D."/>
            <person name="Tomoyasu Y."/>
            <person name="Trauner J."/>
            <person name="Van der Zee M."/>
            <person name="Vervoort M."/>
            <person name="Wittkopp N."/>
            <person name="Wimmer E.A."/>
            <person name="Yang X."/>
            <person name="Jones A.K."/>
            <person name="Sattelle D.B."/>
            <person name="Ebert P.R."/>
            <person name="Nelson D."/>
            <person name="Scott J.G."/>
            <person name="Beeman R.W."/>
            <person name="Muthukrishnan S."/>
            <person name="Kramer K.J."/>
            <person name="Arakane Y."/>
            <person name="Beeman R.W."/>
            <person name="Zhu Q."/>
            <person name="Hogenkamp D."/>
            <person name="Dixit R."/>
            <person name="Oppert B."/>
            <person name="Jiang H."/>
            <person name="Zou Z."/>
            <person name="Marshall J."/>
            <person name="Elpidina E."/>
            <person name="Vinokurov K."/>
            <person name="Oppert C."/>
            <person name="Zou Z."/>
            <person name="Evans J."/>
            <person name="Lu Z."/>
            <person name="Zhao P."/>
            <person name="Sumathipala N."/>
            <person name="Altincicek B."/>
            <person name="Vilcinskas A."/>
            <person name="Williams M."/>
            <person name="Hultmark D."/>
            <person name="Hetru C."/>
            <person name="Jiang H."/>
            <person name="Grimmelikhuijzen C.J."/>
            <person name="Hauser F."/>
            <person name="Cazzamali G."/>
            <person name="Williamson M."/>
            <person name="Park Y."/>
            <person name="Li B."/>
            <person name="Tanaka Y."/>
            <person name="Predel R."/>
            <person name="Neupert S."/>
            <person name="Schachtner J."/>
            <person name="Verleyen P."/>
            <person name="Raible F."/>
            <person name="Bork P."/>
            <person name="Friedrich M."/>
            <person name="Walden K.K."/>
            <person name="Robertson H.M."/>
            <person name="Angeli S."/>
            <person name="Foret S."/>
            <person name="Bucher G."/>
            <person name="Schuetz S."/>
            <person name="Maleszka R."/>
            <person name="Wimmer E.A."/>
            <person name="Beeman R.W."/>
            <person name="Lorenzen M."/>
            <person name="Tomoyasu Y."/>
            <person name="Miller S.C."/>
            <person name="Grossmann D."/>
            <person name="Bucher G."/>
        </authorList>
    </citation>
    <scope>NUCLEOTIDE SEQUENCE [LARGE SCALE GENOMIC DNA]</scope>
    <source>
        <strain evidence="11 12">Georgia GA2</strain>
    </source>
</reference>
<evidence type="ECO:0000256" key="1">
    <source>
        <dbReference type="ARBA" id="ARBA00004606"/>
    </source>
</evidence>
<dbReference type="GO" id="GO:0005794">
    <property type="term" value="C:Golgi apparatus"/>
    <property type="evidence" value="ECO:0000318"/>
    <property type="project" value="GO_Central"/>
</dbReference>
<evidence type="ECO:0000256" key="6">
    <source>
        <dbReference type="ARBA" id="ARBA00023136"/>
    </source>
</evidence>
<keyword evidence="7" id="KW-1015">Disulfide bond</keyword>
<dbReference type="PANTHER" id="PTHR10962">
    <property type="entry name" value="INTEGRAL TRANSMEMBRANE PROTEIN 2"/>
    <property type="match status" value="1"/>
</dbReference>
<organism evidence="11 12">
    <name type="scientific">Tribolium castaneum</name>
    <name type="common">Red flour beetle</name>
    <dbReference type="NCBI Taxonomy" id="7070"/>
    <lineage>
        <taxon>Eukaryota</taxon>
        <taxon>Metazoa</taxon>
        <taxon>Ecdysozoa</taxon>
        <taxon>Arthropoda</taxon>
        <taxon>Hexapoda</taxon>
        <taxon>Insecta</taxon>
        <taxon>Pterygota</taxon>
        <taxon>Neoptera</taxon>
        <taxon>Endopterygota</taxon>
        <taxon>Coleoptera</taxon>
        <taxon>Polyphaga</taxon>
        <taxon>Cucujiformia</taxon>
        <taxon>Tenebrionidae</taxon>
        <taxon>Tenebrionidae incertae sedis</taxon>
        <taxon>Tribolium</taxon>
    </lineage>
</organism>
<gene>
    <name evidence="11" type="primary">AUGUSTUS-3.0.2_13805</name>
    <name evidence="11" type="ORF">TcasGA2_TC013805</name>
</gene>
<evidence type="ECO:0000256" key="8">
    <source>
        <dbReference type="ARBA" id="ARBA00023180"/>
    </source>
</evidence>
<dbReference type="HOGENOM" id="CLU_073179_0_0_1"/>
<keyword evidence="9" id="KW-1003">Cell membrane</keyword>
<keyword evidence="12" id="KW-1185">Reference proteome</keyword>
<dbReference type="SMART" id="SM01039">
    <property type="entry name" value="BRICHOS"/>
    <property type="match status" value="1"/>
</dbReference>
<keyword evidence="4 9" id="KW-0735">Signal-anchor</keyword>
<dbReference type="PROSITE" id="PS50869">
    <property type="entry name" value="BRICHOS"/>
    <property type="match status" value="1"/>
</dbReference>
<evidence type="ECO:0000256" key="9">
    <source>
        <dbReference type="RuleBase" id="RU367061"/>
    </source>
</evidence>
<comment type="similarity">
    <text evidence="2 9">Belongs to the ITM2 family.</text>
</comment>
<evidence type="ECO:0000313" key="11">
    <source>
        <dbReference type="EMBL" id="EFA03700.1"/>
    </source>
</evidence>
<dbReference type="PhylomeDB" id="D6WJ30"/>
<dbReference type="OMA" id="PQHHCLK"/>
<dbReference type="AlphaFoldDB" id="D6WJ30"/>
<feature type="transmembrane region" description="Helical" evidence="9">
    <location>
        <begin position="54"/>
        <end position="78"/>
    </location>
</feature>
<dbReference type="OrthoDB" id="9982095at2759"/>
<evidence type="ECO:0000256" key="7">
    <source>
        <dbReference type="ARBA" id="ARBA00023157"/>
    </source>
</evidence>
<dbReference type="Pfam" id="PF04089">
    <property type="entry name" value="BRICHOS"/>
    <property type="match status" value="1"/>
</dbReference>
<dbReference type="InterPro" id="IPR040145">
    <property type="entry name" value="ITM2"/>
</dbReference>
<keyword evidence="6 9" id="KW-0472">Membrane</keyword>
<dbReference type="KEGG" id="tca:657961"/>
<sequence>MTILTKPISGEKKDKLAPLVQNDQLASAPPTEDVEGQPSDVVFLKARARRVSTATTLCLILTSLIVVSIGIFVGKSLYNQYISAQMRRFTGYAQIPMPSEDVETLYFRERNPMPDSALLKALAGDDDDDDDNNNVKDDFDNIMRNYFREDFEIDLDGEKYEKIDVPDFRDGRSGRFIHDFNTNTTGIIDITGNRCFVMPLNRGHVLPPRSLFDLVNKMWDGYYKVDTQVVRETMRVVTPPLKDLKGVGSYIAKECENRPVYKLEKYVGGVVKRSADLHVQAKFAQFSGNKITEFDILNFEDVQDYEKKNNLH</sequence>
<feature type="domain" description="BRICHOS" evidence="10">
    <location>
        <begin position="168"/>
        <end position="263"/>
    </location>
</feature>
<dbReference type="PANTHER" id="PTHR10962:SF1">
    <property type="entry name" value="INTEGRAL MEMBRANE PROTEIN 2"/>
    <property type="match status" value="1"/>
</dbReference>
<evidence type="ECO:0000313" key="12">
    <source>
        <dbReference type="Proteomes" id="UP000007266"/>
    </source>
</evidence>
<evidence type="ECO:0000256" key="4">
    <source>
        <dbReference type="ARBA" id="ARBA00022968"/>
    </source>
</evidence>
<dbReference type="InterPro" id="IPR007084">
    <property type="entry name" value="BRICHOS_dom"/>
</dbReference>
<reference evidence="11 12" key="2">
    <citation type="journal article" date="2010" name="Nucleic Acids Res.">
        <title>BeetleBase in 2010: revisions to provide comprehensive genomic information for Tribolium castaneum.</title>
        <authorList>
            <person name="Kim H.S."/>
            <person name="Murphy T."/>
            <person name="Xia J."/>
            <person name="Caragea D."/>
            <person name="Park Y."/>
            <person name="Beeman R.W."/>
            <person name="Lorenzen M.D."/>
            <person name="Butcher S."/>
            <person name="Manak J.R."/>
            <person name="Brown S.J."/>
        </authorList>
    </citation>
    <scope>GENOME REANNOTATION</scope>
    <source>
        <strain evidence="11 12">Georgia GA2</strain>
    </source>
</reference>
<dbReference type="GO" id="GO:0042985">
    <property type="term" value="P:negative regulation of amyloid precursor protein biosynthetic process"/>
    <property type="evidence" value="ECO:0000318"/>
    <property type="project" value="GO_Central"/>
</dbReference>